<evidence type="ECO:0000313" key="3">
    <source>
        <dbReference type="Proteomes" id="UP001454489"/>
    </source>
</evidence>
<proteinExistence type="predicted"/>
<dbReference type="EMBL" id="JBBMEX010000009">
    <property type="protein sequence ID" value="MEQ2558073.1"/>
    <property type="molecule type" value="Genomic_DNA"/>
</dbReference>
<comment type="caution">
    <text evidence="2">The sequence shown here is derived from an EMBL/GenBank/DDBJ whole genome shotgun (WGS) entry which is preliminary data.</text>
</comment>
<feature type="compositionally biased region" description="Basic and acidic residues" evidence="1">
    <location>
        <begin position="164"/>
        <end position="179"/>
    </location>
</feature>
<sequence length="256" mass="29848">MQKLNRFVTYIYSYRDSQRDTNVGFAKVDCRGGIVRLEIQIRKKIKETKEAQICLLAGTPTQPEAIPIGVMKFEKETGIYKGRFSASELGGSTYTFEQVTGLYIKGERELFASQWTQEEIRIAGVRVLAVEEKPEEGMLQENPSQERRISEEQMQGEPSQGTDFQEKHQQQREVPEEYQQKQQTTEAQPETLQTESLQRRERQGRQRREQPESPTLRATEAEPQYDWRYEWEKLDKSPGNELVFGLALWTRHKGKP</sequence>
<keyword evidence="3" id="KW-1185">Reference proteome</keyword>
<evidence type="ECO:0000313" key="2">
    <source>
        <dbReference type="EMBL" id="MEQ2558073.1"/>
    </source>
</evidence>
<feature type="compositionally biased region" description="Polar residues" evidence="1">
    <location>
        <begin position="180"/>
        <end position="196"/>
    </location>
</feature>
<dbReference type="Proteomes" id="UP001454489">
    <property type="component" value="Unassembled WGS sequence"/>
</dbReference>
<organism evidence="2 3">
    <name type="scientific">Maccoyibacter intestinihominis</name>
    <dbReference type="NCBI Taxonomy" id="3133499"/>
    <lineage>
        <taxon>Bacteria</taxon>
        <taxon>Bacillati</taxon>
        <taxon>Bacillota</taxon>
        <taxon>Clostridia</taxon>
        <taxon>Lachnospirales</taxon>
        <taxon>Lachnospiraceae</taxon>
        <taxon>Maccoyibacter</taxon>
    </lineage>
</organism>
<reference evidence="2 3" key="1">
    <citation type="submission" date="2024-03" db="EMBL/GenBank/DDBJ databases">
        <title>Human intestinal bacterial collection.</title>
        <authorList>
            <person name="Pauvert C."/>
            <person name="Hitch T.C.A."/>
            <person name="Clavel T."/>
        </authorList>
    </citation>
    <scope>NUCLEOTIDE SEQUENCE [LARGE SCALE GENOMIC DNA]</scope>
    <source>
        <strain evidence="2 3">CLA-AA-H185</strain>
    </source>
</reference>
<evidence type="ECO:0000256" key="1">
    <source>
        <dbReference type="SAM" id="MobiDB-lite"/>
    </source>
</evidence>
<feature type="region of interest" description="Disordered" evidence="1">
    <location>
        <begin position="134"/>
        <end position="221"/>
    </location>
</feature>
<accession>A0ABV1HED3</accession>
<protein>
    <submittedName>
        <fullName evidence="2">Uncharacterized protein</fullName>
    </submittedName>
</protein>
<dbReference type="RefSeq" id="WP_353530987.1">
    <property type="nucleotide sequence ID" value="NZ_JBBMEX010000009.1"/>
</dbReference>
<gene>
    <name evidence="2" type="ORF">WMO43_09355</name>
</gene>
<name>A0ABV1HED3_9FIRM</name>
<feature type="compositionally biased region" description="Polar residues" evidence="1">
    <location>
        <begin position="152"/>
        <end position="163"/>
    </location>
</feature>
<feature type="compositionally biased region" description="Basic and acidic residues" evidence="1">
    <location>
        <begin position="197"/>
        <end position="211"/>
    </location>
</feature>